<dbReference type="GO" id="GO:0005737">
    <property type="term" value="C:cytoplasm"/>
    <property type="evidence" value="ECO:0007669"/>
    <property type="project" value="TreeGrafter"/>
</dbReference>
<evidence type="ECO:0000313" key="2">
    <source>
        <dbReference type="EMBL" id="HHX99526.1"/>
    </source>
</evidence>
<organism evidence="2 3">
    <name type="scientific">Candidatus Dojkabacteria bacterium</name>
    <dbReference type="NCBI Taxonomy" id="2099670"/>
    <lineage>
        <taxon>Bacteria</taxon>
        <taxon>Candidatus Dojkabacteria</taxon>
    </lineage>
</organism>
<comment type="caution">
    <text evidence="2">The sequence shown here is derived from an EMBL/GenBank/DDBJ whole genome shotgun (WGS) entry which is preliminary data.</text>
</comment>
<feature type="domain" description="ATP-grasp fold RimK-type" evidence="1">
    <location>
        <begin position="153"/>
        <end position="306"/>
    </location>
</feature>
<proteinExistence type="predicted"/>
<dbReference type="SUPFAM" id="SSF56059">
    <property type="entry name" value="Glutathione synthetase ATP-binding domain-like"/>
    <property type="match status" value="1"/>
</dbReference>
<dbReference type="PANTHER" id="PTHR21621:SF0">
    <property type="entry name" value="BETA-CITRYLGLUTAMATE SYNTHASE B-RELATED"/>
    <property type="match status" value="1"/>
</dbReference>
<reference evidence="2 3" key="1">
    <citation type="journal article" date="2020" name="Biotechnol. Biofuels">
        <title>New insights from the biogas microbiome by comprehensive genome-resolved metagenomics of nearly 1600 species originating from multiple anaerobic digesters.</title>
        <authorList>
            <person name="Campanaro S."/>
            <person name="Treu L."/>
            <person name="Rodriguez-R L.M."/>
            <person name="Kovalovszki A."/>
            <person name="Ziels R.M."/>
            <person name="Maus I."/>
            <person name="Zhu X."/>
            <person name="Kougias P.G."/>
            <person name="Basile A."/>
            <person name="Luo G."/>
            <person name="Schluter A."/>
            <person name="Konstantinidis K.T."/>
            <person name="Angelidaki I."/>
        </authorList>
    </citation>
    <scope>NUCLEOTIDE SEQUENCE [LARGE SCALE GENOMIC DNA]</scope>
    <source>
        <strain evidence="2">AS05jafATM_89</strain>
    </source>
</reference>
<dbReference type="InterPro" id="IPR013651">
    <property type="entry name" value="ATP-grasp_RimK-type"/>
</dbReference>
<evidence type="ECO:0000313" key="3">
    <source>
        <dbReference type="Proteomes" id="UP000576550"/>
    </source>
</evidence>
<protein>
    <recommendedName>
        <fullName evidence="1">ATP-grasp fold RimK-type domain-containing protein</fullName>
    </recommendedName>
</protein>
<dbReference type="Proteomes" id="UP000576550">
    <property type="component" value="Unassembled WGS sequence"/>
</dbReference>
<accession>A0A832R8P6</accession>
<dbReference type="Gene3D" id="3.30.470.20">
    <property type="entry name" value="ATP-grasp fold, B domain"/>
    <property type="match status" value="1"/>
</dbReference>
<dbReference type="AlphaFoldDB" id="A0A832R8P6"/>
<dbReference type="Pfam" id="PF08443">
    <property type="entry name" value="RimK"/>
    <property type="match status" value="1"/>
</dbReference>
<dbReference type="GO" id="GO:0018169">
    <property type="term" value="F:ribosomal S6-glutamic acid ligase activity"/>
    <property type="evidence" value="ECO:0007669"/>
    <property type="project" value="TreeGrafter"/>
</dbReference>
<dbReference type="EMBL" id="DUTP01000004">
    <property type="protein sequence ID" value="HHX99526.1"/>
    <property type="molecule type" value="Genomic_DNA"/>
</dbReference>
<name>A0A832R8P6_9BACT</name>
<evidence type="ECO:0000259" key="1">
    <source>
        <dbReference type="Pfam" id="PF08443"/>
    </source>
</evidence>
<dbReference type="PANTHER" id="PTHR21621">
    <property type="entry name" value="RIBOSOMAL PROTEIN S6 MODIFICATION PROTEIN"/>
    <property type="match status" value="1"/>
</dbReference>
<dbReference type="GO" id="GO:0009432">
    <property type="term" value="P:SOS response"/>
    <property type="evidence" value="ECO:0007669"/>
    <property type="project" value="TreeGrafter"/>
</dbReference>
<gene>
    <name evidence="2" type="ORF">GX533_02525</name>
</gene>
<sequence>MKYLIIDKRQRGEIGKKLDIPTGSARLLEELDKRNIERDFIYNDQLEFIYHEGRFIIKANGKDITEYSHIIFRGHALHNDQEYHYKRYIINFAEQYNKENPNKKILVQNAEAIKRFPYYNKIAMAQFCSINNIPYFNTYFRTDGNYTEQRNYLKDFPLITKDYTGKNRIEVIDGKEKIKKNVFKIENEDEYKLNPDFFLQEFSNSGEDYRIFVKLGKVIGGWKRNASKGFMTVNKGVYEMYNKPNEEMKTIAENVAFLLHADFIAVDFMYINGKPAVQEWSFHPGYKAYETKIEGKPVNIAEAIITAFI</sequence>